<accession>A0A9D1TCG5</accession>
<evidence type="ECO:0000256" key="1">
    <source>
        <dbReference type="SAM" id="Coils"/>
    </source>
</evidence>
<proteinExistence type="predicted"/>
<name>A0A9D1TCG5_9FIRM</name>
<dbReference type="SUPFAM" id="SSF53850">
    <property type="entry name" value="Periplasmic binding protein-like II"/>
    <property type="match status" value="1"/>
</dbReference>
<evidence type="ECO:0000313" key="3">
    <source>
        <dbReference type="Proteomes" id="UP000886884"/>
    </source>
</evidence>
<dbReference type="InterPro" id="IPR050490">
    <property type="entry name" value="Bact_solute-bd_prot1"/>
</dbReference>
<dbReference type="Gene3D" id="3.40.190.10">
    <property type="entry name" value="Periplasmic binding protein-like II"/>
    <property type="match status" value="1"/>
</dbReference>
<organism evidence="2 3">
    <name type="scientific">Candidatus Ornithocaccomicrobium faecavium</name>
    <dbReference type="NCBI Taxonomy" id="2840890"/>
    <lineage>
        <taxon>Bacteria</taxon>
        <taxon>Bacillati</taxon>
        <taxon>Bacillota</taxon>
        <taxon>Clostridia</taxon>
        <taxon>Candidatus Ornithocaccomicrobium</taxon>
    </lineage>
</organism>
<comment type="caution">
    <text evidence="2">The sequence shown here is derived from an EMBL/GenBank/DDBJ whole genome shotgun (WGS) entry which is preliminary data.</text>
</comment>
<keyword evidence="1" id="KW-0175">Coiled coil</keyword>
<dbReference type="AlphaFoldDB" id="A0A9D1TCG5"/>
<reference evidence="2" key="1">
    <citation type="submission" date="2020-10" db="EMBL/GenBank/DDBJ databases">
        <authorList>
            <person name="Gilroy R."/>
        </authorList>
    </citation>
    <scope>NUCLEOTIDE SEQUENCE</scope>
    <source>
        <strain evidence="2">CHK183-6373</strain>
    </source>
</reference>
<dbReference type="EMBL" id="DVOT01000144">
    <property type="protein sequence ID" value="HIV27924.1"/>
    <property type="molecule type" value="Genomic_DNA"/>
</dbReference>
<evidence type="ECO:0000313" key="2">
    <source>
        <dbReference type="EMBL" id="HIV27924.1"/>
    </source>
</evidence>
<dbReference type="PANTHER" id="PTHR43649">
    <property type="entry name" value="ARABINOSE-BINDING PROTEIN-RELATED"/>
    <property type="match status" value="1"/>
</dbReference>
<gene>
    <name evidence="2" type="ORF">IAA64_08140</name>
</gene>
<feature type="coiled-coil region" evidence="1">
    <location>
        <begin position="309"/>
        <end position="336"/>
    </location>
</feature>
<sequence>MLILCNGASASALTVQASFNDPLIEEAGQAFAGDAVKILESGQNVLQSMLSQSSAIDIYILNSSGQEYDSIFARRYMCDLSGNAAIAAFTGQLYPQIQEVVAQDGAIYGVPLALHPSEGMAYNRALLEQMNLALPATWEEYFQLLLDLPAILAGYDDVYAFEPYLTRDMVRGTLLRSFVGAYIDCVSQDGKEFRFDTEAFRTILHLFEQIDFSGLRIPEEGQSVLYEYDMANVLFAMESTSMQSGMETLLLRLEEGDSPIWPVSLEVAFVNPYSPNQEQAIAFLAEATAHIRDNTRVQMMPGENEPIPNANYQAALENYDQQIAEMEALLETAPDEEKRFVEEQLAAMREYRDDYARESQYNVTAEQIAQYRQTAQFLVAKRYIGIEDTNSYIQQIAQYLTGALSAEELIRALDTTVAMMVQENGG</sequence>
<protein>
    <submittedName>
        <fullName evidence="2">Carbohydrate ABC transporter substrate-binding protein</fullName>
    </submittedName>
</protein>
<reference evidence="2" key="2">
    <citation type="journal article" date="2021" name="PeerJ">
        <title>Extensive microbial diversity within the chicken gut microbiome revealed by metagenomics and culture.</title>
        <authorList>
            <person name="Gilroy R."/>
            <person name="Ravi A."/>
            <person name="Getino M."/>
            <person name="Pursley I."/>
            <person name="Horton D.L."/>
            <person name="Alikhan N.F."/>
            <person name="Baker D."/>
            <person name="Gharbi K."/>
            <person name="Hall N."/>
            <person name="Watson M."/>
            <person name="Adriaenssens E.M."/>
            <person name="Foster-Nyarko E."/>
            <person name="Jarju S."/>
            <person name="Secka A."/>
            <person name="Antonio M."/>
            <person name="Oren A."/>
            <person name="Chaudhuri R.R."/>
            <person name="La Ragione R."/>
            <person name="Hildebrand F."/>
            <person name="Pallen M.J."/>
        </authorList>
    </citation>
    <scope>NUCLEOTIDE SEQUENCE</scope>
    <source>
        <strain evidence="2">CHK183-6373</strain>
    </source>
</reference>
<dbReference type="Proteomes" id="UP000886884">
    <property type="component" value="Unassembled WGS sequence"/>
</dbReference>